<proteinExistence type="predicted"/>
<evidence type="ECO:0000259" key="1">
    <source>
        <dbReference type="PROSITE" id="PS51831"/>
    </source>
</evidence>
<dbReference type="PANTHER" id="PTHR33594">
    <property type="entry name" value="SUPERFAMILY HYDROLASE, PUTATIVE (AFU_ORTHOLOGUE AFUA_1G03035)-RELATED"/>
    <property type="match status" value="1"/>
</dbReference>
<dbReference type="InterPro" id="IPR006674">
    <property type="entry name" value="HD_domain"/>
</dbReference>
<dbReference type="SUPFAM" id="SSF109604">
    <property type="entry name" value="HD-domain/PDEase-like"/>
    <property type="match status" value="1"/>
</dbReference>
<dbReference type="Gene3D" id="1.10.3210.50">
    <property type="match status" value="1"/>
</dbReference>
<feature type="domain" description="HD" evidence="1">
    <location>
        <begin position="40"/>
        <end position="144"/>
    </location>
</feature>
<dbReference type="InterPro" id="IPR003607">
    <property type="entry name" value="HD/PDEase_dom"/>
</dbReference>
<accession>A0A177XXB4</accession>
<evidence type="ECO:0000313" key="2">
    <source>
        <dbReference type="EMBL" id="OAJ93237.1"/>
    </source>
</evidence>
<dbReference type="SMART" id="SM00471">
    <property type="entry name" value="HDc"/>
    <property type="match status" value="1"/>
</dbReference>
<dbReference type="PANTHER" id="PTHR33594:SF1">
    <property type="entry name" value="HD_PDEASE DOMAIN-CONTAINING PROTEIN"/>
    <property type="match status" value="1"/>
</dbReference>
<dbReference type="GO" id="GO:0016787">
    <property type="term" value="F:hydrolase activity"/>
    <property type="evidence" value="ECO:0007669"/>
    <property type="project" value="UniProtKB-KW"/>
</dbReference>
<sequence>MLSSSKSTSIVGTRVETVEKYTQAMFEFIEKEMVQDPAHDINHVTRVVKTANNLCEQENAKLEVVLPAAYLHDCFTFAKNHPERSKSSVVAADKAIEFLTSIRYPAQYLDAIHHAIVAHSYSANITPQTLEAQIVQDADRLDALGAVGIARCLQVSTNFGASLYNSDDPFCETREFDDKNYTVDHFYNKLFKLEQMMNTDAAKKEARIRTQYMRAYLAQLASEI</sequence>
<comment type="caution">
    <text evidence="2">The sequence shown here is derived from an EMBL/GenBank/DDBJ whole genome shotgun (WGS) entry which is preliminary data.</text>
</comment>
<reference evidence="2 3" key="1">
    <citation type="journal article" date="2016" name="Syst. Appl. Microbiol.">
        <title>Vibrio bivalvicida sp. nov., a novel larval pathogen for bivalve molluscs reared in a hatchery.</title>
        <authorList>
            <person name="Dubert J."/>
            <person name="Romalde J.L."/>
            <person name="Prado S."/>
            <person name="Barja J.L."/>
        </authorList>
    </citation>
    <scope>NUCLEOTIDE SEQUENCE [LARGE SCALE GENOMIC DNA]</scope>
    <source>
        <strain evidence="2 3">605</strain>
    </source>
</reference>
<gene>
    <name evidence="2" type="ORF">APB76_14840</name>
</gene>
<dbReference type="CDD" id="cd00077">
    <property type="entry name" value="HDc"/>
    <property type="match status" value="1"/>
</dbReference>
<protein>
    <submittedName>
        <fullName evidence="2">Phosphohydrolase</fullName>
    </submittedName>
</protein>
<dbReference type="EMBL" id="LLEI02000043">
    <property type="protein sequence ID" value="OAJ93237.1"/>
    <property type="molecule type" value="Genomic_DNA"/>
</dbReference>
<dbReference type="Proteomes" id="UP000078406">
    <property type="component" value="Unassembled WGS sequence"/>
</dbReference>
<keyword evidence="2" id="KW-0378">Hydrolase</keyword>
<dbReference type="AlphaFoldDB" id="A0A177XXB4"/>
<organism evidence="2 3">
    <name type="scientific">Vibrio bivalvicida</name>
    <dbReference type="NCBI Taxonomy" id="1276888"/>
    <lineage>
        <taxon>Bacteria</taxon>
        <taxon>Pseudomonadati</taxon>
        <taxon>Pseudomonadota</taxon>
        <taxon>Gammaproteobacteria</taxon>
        <taxon>Vibrionales</taxon>
        <taxon>Vibrionaceae</taxon>
        <taxon>Vibrio</taxon>
        <taxon>Vibrio oreintalis group</taxon>
    </lineage>
</organism>
<dbReference type="PROSITE" id="PS51831">
    <property type="entry name" value="HD"/>
    <property type="match status" value="1"/>
</dbReference>
<dbReference type="Pfam" id="PF01966">
    <property type="entry name" value="HD"/>
    <property type="match status" value="1"/>
</dbReference>
<evidence type="ECO:0000313" key="3">
    <source>
        <dbReference type="Proteomes" id="UP000078406"/>
    </source>
</evidence>
<name>A0A177XXB4_9VIBR</name>